<keyword evidence="3 8" id="KW-1134">Transmembrane beta strand</keyword>
<evidence type="ECO:0000256" key="11">
    <source>
        <dbReference type="SAM" id="SignalP"/>
    </source>
</evidence>
<evidence type="ECO:0000256" key="5">
    <source>
        <dbReference type="ARBA" id="ARBA00023077"/>
    </source>
</evidence>
<keyword evidence="2 8" id="KW-0813">Transport</keyword>
<evidence type="ECO:0000256" key="8">
    <source>
        <dbReference type="PROSITE-ProRule" id="PRU01360"/>
    </source>
</evidence>
<dbReference type="GO" id="GO:0009279">
    <property type="term" value="C:cell outer membrane"/>
    <property type="evidence" value="ECO:0007669"/>
    <property type="project" value="UniProtKB-SubCell"/>
</dbReference>
<comment type="subcellular location">
    <subcellularLocation>
        <location evidence="1 8">Cell outer membrane</location>
        <topology evidence="1 8">Multi-pass membrane protein</topology>
    </subcellularLocation>
</comment>
<dbReference type="Gene3D" id="2.170.130.10">
    <property type="entry name" value="TonB-dependent receptor, plug domain"/>
    <property type="match status" value="1"/>
</dbReference>
<gene>
    <name evidence="14" type="ORF">SAMN05192583_3164</name>
</gene>
<reference evidence="15" key="1">
    <citation type="submission" date="2016-10" db="EMBL/GenBank/DDBJ databases">
        <authorList>
            <person name="Varghese N."/>
            <person name="Submissions S."/>
        </authorList>
    </citation>
    <scope>NUCLEOTIDE SEQUENCE [LARGE SCALE GENOMIC DNA]</scope>
    <source>
        <strain evidence="15">S6-262</strain>
    </source>
</reference>
<evidence type="ECO:0000313" key="14">
    <source>
        <dbReference type="EMBL" id="SEN61843.1"/>
    </source>
</evidence>
<comment type="similarity">
    <text evidence="8 9">Belongs to the TonB-dependent receptor family.</text>
</comment>
<dbReference type="Pfam" id="PF07715">
    <property type="entry name" value="Plug"/>
    <property type="match status" value="1"/>
</dbReference>
<dbReference type="PROSITE" id="PS52016">
    <property type="entry name" value="TONB_DEPENDENT_REC_3"/>
    <property type="match status" value="1"/>
</dbReference>
<dbReference type="EMBL" id="FOCF01000009">
    <property type="protein sequence ID" value="SEN61843.1"/>
    <property type="molecule type" value="Genomic_DNA"/>
</dbReference>
<feature type="signal peptide" evidence="11">
    <location>
        <begin position="1"/>
        <end position="31"/>
    </location>
</feature>
<feature type="compositionally biased region" description="Polar residues" evidence="10">
    <location>
        <begin position="39"/>
        <end position="49"/>
    </location>
</feature>
<evidence type="ECO:0000256" key="9">
    <source>
        <dbReference type="RuleBase" id="RU003357"/>
    </source>
</evidence>
<dbReference type="Gene3D" id="2.40.170.20">
    <property type="entry name" value="TonB-dependent receptor, beta-barrel domain"/>
    <property type="match status" value="1"/>
</dbReference>
<dbReference type="InterPro" id="IPR012910">
    <property type="entry name" value="Plug_dom"/>
</dbReference>
<keyword evidence="4 8" id="KW-0812">Transmembrane</keyword>
<keyword evidence="7 8" id="KW-0998">Cell outer membrane</keyword>
<dbReference type="SUPFAM" id="SSF56935">
    <property type="entry name" value="Porins"/>
    <property type="match status" value="1"/>
</dbReference>
<name>A0A1H8I004_9SPHN</name>
<dbReference type="PANTHER" id="PTHR40980:SF3">
    <property type="entry name" value="TONB-DEPENDENT RECEPTOR-LIKE BETA-BARREL DOMAIN-CONTAINING PROTEIN"/>
    <property type="match status" value="1"/>
</dbReference>
<accession>A0A1H8I004</accession>
<evidence type="ECO:0000313" key="15">
    <source>
        <dbReference type="Proteomes" id="UP000199206"/>
    </source>
</evidence>
<dbReference type="InterPro" id="IPR036942">
    <property type="entry name" value="Beta-barrel_TonB_sf"/>
</dbReference>
<organism evidence="14 15">
    <name type="scientific">Sphingomonas gellani</name>
    <dbReference type="NCBI Taxonomy" id="1166340"/>
    <lineage>
        <taxon>Bacteria</taxon>
        <taxon>Pseudomonadati</taxon>
        <taxon>Pseudomonadota</taxon>
        <taxon>Alphaproteobacteria</taxon>
        <taxon>Sphingomonadales</taxon>
        <taxon>Sphingomonadaceae</taxon>
        <taxon>Sphingomonas</taxon>
    </lineage>
</organism>
<dbReference type="PANTHER" id="PTHR40980">
    <property type="entry name" value="PLUG DOMAIN-CONTAINING PROTEIN"/>
    <property type="match status" value="1"/>
</dbReference>
<evidence type="ECO:0000256" key="1">
    <source>
        <dbReference type="ARBA" id="ARBA00004571"/>
    </source>
</evidence>
<evidence type="ECO:0000256" key="4">
    <source>
        <dbReference type="ARBA" id="ARBA00022692"/>
    </source>
</evidence>
<keyword evidence="11" id="KW-0732">Signal</keyword>
<protein>
    <submittedName>
        <fullName evidence="14">TonB-dependent receptor</fullName>
    </submittedName>
</protein>
<evidence type="ECO:0000256" key="6">
    <source>
        <dbReference type="ARBA" id="ARBA00023136"/>
    </source>
</evidence>
<dbReference type="Pfam" id="PF00593">
    <property type="entry name" value="TonB_dep_Rec_b-barrel"/>
    <property type="match status" value="1"/>
</dbReference>
<feature type="region of interest" description="Disordered" evidence="10">
    <location>
        <begin position="28"/>
        <end position="70"/>
    </location>
</feature>
<dbReference type="InterPro" id="IPR037066">
    <property type="entry name" value="Plug_dom_sf"/>
</dbReference>
<keyword evidence="14" id="KW-0675">Receptor</keyword>
<evidence type="ECO:0000259" key="13">
    <source>
        <dbReference type="Pfam" id="PF07715"/>
    </source>
</evidence>
<keyword evidence="6 8" id="KW-0472">Membrane</keyword>
<feature type="domain" description="TonB-dependent receptor plug" evidence="13">
    <location>
        <begin position="90"/>
        <end position="187"/>
    </location>
</feature>
<proteinExistence type="inferred from homology"/>
<evidence type="ECO:0000256" key="3">
    <source>
        <dbReference type="ARBA" id="ARBA00022452"/>
    </source>
</evidence>
<evidence type="ECO:0000259" key="12">
    <source>
        <dbReference type="Pfam" id="PF00593"/>
    </source>
</evidence>
<keyword evidence="5 9" id="KW-0798">TonB box</keyword>
<dbReference type="STRING" id="1166340.SAMN05192583_3164"/>
<dbReference type="InterPro" id="IPR039426">
    <property type="entry name" value="TonB-dep_rcpt-like"/>
</dbReference>
<evidence type="ECO:0000256" key="7">
    <source>
        <dbReference type="ARBA" id="ARBA00023237"/>
    </source>
</evidence>
<feature type="chain" id="PRO_5011605423" evidence="11">
    <location>
        <begin position="32"/>
        <end position="918"/>
    </location>
</feature>
<evidence type="ECO:0000256" key="2">
    <source>
        <dbReference type="ARBA" id="ARBA00022448"/>
    </source>
</evidence>
<dbReference type="OrthoDB" id="5476657at2"/>
<dbReference type="Proteomes" id="UP000199206">
    <property type="component" value="Unassembled WGS sequence"/>
</dbReference>
<evidence type="ECO:0000256" key="10">
    <source>
        <dbReference type="SAM" id="MobiDB-lite"/>
    </source>
</evidence>
<dbReference type="InterPro" id="IPR010104">
    <property type="entry name" value="TonB_rcpt_bac"/>
</dbReference>
<sequence length="918" mass="98574">MKRIAWNPLGGRLVGMTAMATILAAATPAPAQERKAEPQDSQIKDSTAQPAEVKAGQTDNGTPIAEEGGGDDIVVTGLRESLKRAVDIKRSADNIVDSIVADDIGKLPDQNIAEAIQRVPGVTISRDNGEGQFITVRGLGPAFSTALYNGRILATENQGREFSFDILPAELINRVDVSKTPIASQIDGGIASTVDMYTARPFDFAGTKFVASGQANYDKLRGKASPQASGLFSTKLADGTIGILGAVSYIDRQIEGRRIFTDGWEANQNLDLNKDGTPEFTGVSLPTYVEYGVNSTTRKRLSGLATVQWKPTDTIVLTLDGLYSKLDVNDDNKVFFVYGGPGDITAATVDANKTITSYTGIASGPTITNQVRPRLAKTKEGGLNLDWHPTSQISALLDLSYSKATDNTGGNQAWFESNLAQPGYSPARVNFSLSDRGLPVYSGLGDILDTSNARAGYLTFEGVSVADRIYQLNTQVKYQADGGILRSLTAGANYVDRKKERFSYKTPDALQSVFSGVPYPQSVFGKPADADDFFGVGMFPGGFPTYSVADLQAYLLSDATIAATANPDATRAALAANGGGLGVVLIPSNSGSAQEKTISTFAQASLGGELGSRNWSANIGIRFTKTDVTSRGFGQEILSITTPGPGLDPIVNLSAPQPIVAKGSYAQALPTANVKIDAFRNVVFQAAVAKTLTRATLSDLLLIRNINPRPRERAITDGNPDLQPITAWNYDTALTWYIDRSSYVSIAGFYKSIKNVSESVTSTIEVLGLDFRRTRPENVGTDTYKGIELSGQYTFNGLPAPLDGLGVQANFSLVAPDATTYNVVGFYEKGPLQARIAYNYRQSYRQTEQGNRGQPVDVAAYGIWDASINYALTPNVTLFAQGLNLFNEKTNLYSVYKERTITYESYGPRYALGVRATF</sequence>
<dbReference type="CDD" id="cd01347">
    <property type="entry name" value="ligand_gated_channel"/>
    <property type="match status" value="1"/>
</dbReference>
<dbReference type="NCBIfam" id="TIGR01782">
    <property type="entry name" value="TonB-Xanth-Caul"/>
    <property type="match status" value="1"/>
</dbReference>
<feature type="domain" description="TonB-dependent receptor-like beta-barrel" evidence="12">
    <location>
        <begin position="447"/>
        <end position="885"/>
    </location>
</feature>
<keyword evidence="15" id="KW-1185">Reference proteome</keyword>
<dbReference type="RefSeq" id="WP_093666688.1">
    <property type="nucleotide sequence ID" value="NZ_FOCF01000009.1"/>
</dbReference>
<dbReference type="InterPro" id="IPR000531">
    <property type="entry name" value="Beta-barrel_TonB"/>
</dbReference>
<dbReference type="AlphaFoldDB" id="A0A1H8I004"/>